<evidence type="ECO:0000256" key="6">
    <source>
        <dbReference type="RuleBase" id="RU362125"/>
    </source>
</evidence>
<dbReference type="PANTHER" id="PTHR43884">
    <property type="entry name" value="ACYL-COA DEHYDROGENASE"/>
    <property type="match status" value="1"/>
</dbReference>
<gene>
    <name evidence="10" type="ORF">CDO51_05000</name>
</gene>
<evidence type="ECO:0000259" key="8">
    <source>
        <dbReference type="Pfam" id="PF02770"/>
    </source>
</evidence>
<keyword evidence="5 6" id="KW-0560">Oxidoreductase</keyword>
<sequence>MKFQLTEEQQSVKNMVRQFGQEMLAPKAEEVDQNNEFPMESVKEMAKYGLMGIAYPEKYGGGGASSISEAIAFEEITYSCAATGSIITAHYLGFDAIYLAGNEEQKQKFLRPALEGDYLAAFCLTEPNAGTDVGALKTTAKLDGDEYVLNGVKHFITNGAYADVMTVLAKTDKDAGTKGMSMFIVDKNAPGLKIGSGDDKMGIRGARTHEVIFEDCRIPKENLLGKEGDGFRIAMQVIDRGRIGIASMGVGLSQAAFDASVEYTKEREAFNRPIAKFQGLQWMIAEISTDVEMARLATYRAAFTKDIQKNISKEAAMAKLFAAEASNRVVHKAVQLHGGYGYMKEYPVERFYRDQRILEIFEGTSQVQKMVIAGHALK</sequence>
<evidence type="ECO:0000256" key="5">
    <source>
        <dbReference type="ARBA" id="ARBA00023002"/>
    </source>
</evidence>
<dbReference type="Gene3D" id="2.40.110.10">
    <property type="entry name" value="Butyryl-CoA Dehydrogenase, subunit A, domain 2"/>
    <property type="match status" value="1"/>
</dbReference>
<dbReference type="EMBL" id="NIQC01000008">
    <property type="protein sequence ID" value="OWZ84074.1"/>
    <property type="molecule type" value="Genomic_DNA"/>
</dbReference>
<evidence type="ECO:0000259" key="9">
    <source>
        <dbReference type="Pfam" id="PF02771"/>
    </source>
</evidence>
<dbReference type="PIRSF" id="PIRSF016578">
    <property type="entry name" value="HsaA"/>
    <property type="match status" value="1"/>
</dbReference>
<dbReference type="InterPro" id="IPR046373">
    <property type="entry name" value="Acyl-CoA_Oxase/DH_mid-dom_sf"/>
</dbReference>
<evidence type="ECO:0000259" key="7">
    <source>
        <dbReference type="Pfam" id="PF00441"/>
    </source>
</evidence>
<dbReference type="Gene3D" id="1.10.540.10">
    <property type="entry name" value="Acyl-CoA dehydrogenase/oxidase, N-terminal domain"/>
    <property type="match status" value="1"/>
</dbReference>
<dbReference type="AlphaFoldDB" id="A0A226C0F4"/>
<dbReference type="PANTHER" id="PTHR43884:SF12">
    <property type="entry name" value="ISOVALERYL-COA DEHYDROGENASE, MITOCHONDRIAL-RELATED"/>
    <property type="match status" value="1"/>
</dbReference>
<comment type="caution">
    <text evidence="10">The sequence shown here is derived from an EMBL/GenBank/DDBJ whole genome shotgun (WGS) entry which is preliminary data.</text>
</comment>
<evidence type="ECO:0000313" key="11">
    <source>
        <dbReference type="Proteomes" id="UP000214588"/>
    </source>
</evidence>
<dbReference type="InterPro" id="IPR036250">
    <property type="entry name" value="AcylCo_DH-like_C"/>
</dbReference>
<proteinExistence type="inferred from homology"/>
<protein>
    <submittedName>
        <fullName evidence="10">Acyl-CoA dehydrogenase</fullName>
    </submittedName>
</protein>
<dbReference type="FunFam" id="1.20.140.10:FF:000004">
    <property type="entry name" value="Acyl-CoA dehydrogenase FadE25"/>
    <property type="match status" value="1"/>
</dbReference>
<evidence type="ECO:0000256" key="4">
    <source>
        <dbReference type="ARBA" id="ARBA00022827"/>
    </source>
</evidence>
<dbReference type="PROSITE" id="PS00073">
    <property type="entry name" value="ACYL_COA_DH_2"/>
    <property type="match status" value="1"/>
</dbReference>
<dbReference type="InterPro" id="IPR009075">
    <property type="entry name" value="AcylCo_DH/oxidase_C"/>
</dbReference>
<dbReference type="Pfam" id="PF02770">
    <property type="entry name" value="Acyl-CoA_dh_M"/>
    <property type="match status" value="1"/>
</dbReference>
<dbReference type="InterPro" id="IPR009100">
    <property type="entry name" value="AcylCoA_DH/oxidase_NM_dom_sf"/>
</dbReference>
<evidence type="ECO:0000256" key="1">
    <source>
        <dbReference type="ARBA" id="ARBA00001974"/>
    </source>
</evidence>
<keyword evidence="4 6" id="KW-0274">FAD</keyword>
<dbReference type="InterPro" id="IPR006089">
    <property type="entry name" value="Acyl-CoA_DH_CS"/>
</dbReference>
<dbReference type="OrthoDB" id="9802447at2"/>
<keyword evidence="11" id="KW-1185">Reference proteome</keyword>
<reference evidence="10 11" key="1">
    <citation type="submission" date="2017-06" db="EMBL/GenBank/DDBJ databases">
        <title>Draft Genome Sequence of Natranaerobius trueperi halophilic, alkalithermophilic bacteria from soda lakes.</title>
        <authorList>
            <person name="Zhao B."/>
        </authorList>
    </citation>
    <scope>NUCLEOTIDE SEQUENCE [LARGE SCALE GENOMIC DNA]</scope>
    <source>
        <strain evidence="10 11">DSM 18760</strain>
    </source>
</reference>
<organism evidence="10 11">
    <name type="scientific">Natranaerobius trueperi</name>
    <dbReference type="NCBI Taxonomy" id="759412"/>
    <lineage>
        <taxon>Bacteria</taxon>
        <taxon>Bacillati</taxon>
        <taxon>Bacillota</taxon>
        <taxon>Clostridia</taxon>
        <taxon>Natranaerobiales</taxon>
        <taxon>Natranaerobiaceae</taxon>
        <taxon>Natranaerobius</taxon>
    </lineage>
</organism>
<dbReference type="Pfam" id="PF02771">
    <property type="entry name" value="Acyl-CoA_dh_N"/>
    <property type="match status" value="1"/>
</dbReference>
<keyword evidence="3 6" id="KW-0285">Flavoprotein</keyword>
<dbReference type="InterPro" id="IPR006091">
    <property type="entry name" value="Acyl-CoA_Oxase/DH_mid-dom"/>
</dbReference>
<comment type="cofactor">
    <cofactor evidence="1 6">
        <name>FAD</name>
        <dbReference type="ChEBI" id="CHEBI:57692"/>
    </cofactor>
</comment>
<dbReference type="GO" id="GO:0050660">
    <property type="term" value="F:flavin adenine dinucleotide binding"/>
    <property type="evidence" value="ECO:0007669"/>
    <property type="project" value="InterPro"/>
</dbReference>
<accession>A0A226C0F4</accession>
<feature type="domain" description="Acyl-CoA dehydrogenase/oxidase C-terminal" evidence="7">
    <location>
        <begin position="228"/>
        <end position="375"/>
    </location>
</feature>
<feature type="domain" description="Acyl-CoA dehydrogenase/oxidase N-terminal" evidence="9">
    <location>
        <begin position="6"/>
        <end position="117"/>
    </location>
</feature>
<dbReference type="InterPro" id="IPR013786">
    <property type="entry name" value="AcylCoA_DH/ox_N"/>
</dbReference>
<evidence type="ECO:0000256" key="3">
    <source>
        <dbReference type="ARBA" id="ARBA00022630"/>
    </source>
</evidence>
<dbReference type="Gene3D" id="1.20.140.10">
    <property type="entry name" value="Butyryl-CoA Dehydrogenase, subunit A, domain 3"/>
    <property type="match status" value="1"/>
</dbReference>
<dbReference type="FunFam" id="2.40.110.10:FF:000001">
    <property type="entry name" value="Acyl-CoA dehydrogenase, mitochondrial"/>
    <property type="match status" value="1"/>
</dbReference>
<evidence type="ECO:0000313" key="10">
    <source>
        <dbReference type="EMBL" id="OWZ84074.1"/>
    </source>
</evidence>
<comment type="similarity">
    <text evidence="2 6">Belongs to the acyl-CoA dehydrogenase family.</text>
</comment>
<name>A0A226C0F4_9FIRM</name>
<dbReference type="Pfam" id="PF00441">
    <property type="entry name" value="Acyl-CoA_dh_1"/>
    <property type="match status" value="1"/>
</dbReference>
<dbReference type="PROSITE" id="PS00072">
    <property type="entry name" value="ACYL_COA_DH_1"/>
    <property type="match status" value="1"/>
</dbReference>
<dbReference type="GO" id="GO:0003995">
    <property type="term" value="F:acyl-CoA dehydrogenase activity"/>
    <property type="evidence" value="ECO:0007669"/>
    <property type="project" value="InterPro"/>
</dbReference>
<dbReference type="RefSeq" id="WP_089023207.1">
    <property type="nucleotide sequence ID" value="NZ_NIQC01000008.1"/>
</dbReference>
<dbReference type="FunFam" id="1.10.540.10:FF:000002">
    <property type="entry name" value="Acyl-CoA dehydrogenase FadE19"/>
    <property type="match status" value="1"/>
</dbReference>
<dbReference type="InterPro" id="IPR037069">
    <property type="entry name" value="AcylCoA_DH/ox_N_sf"/>
</dbReference>
<feature type="domain" description="Acyl-CoA oxidase/dehydrogenase middle" evidence="8">
    <location>
        <begin position="121"/>
        <end position="216"/>
    </location>
</feature>
<dbReference type="Proteomes" id="UP000214588">
    <property type="component" value="Unassembled WGS sequence"/>
</dbReference>
<evidence type="ECO:0000256" key="2">
    <source>
        <dbReference type="ARBA" id="ARBA00009347"/>
    </source>
</evidence>
<dbReference type="SUPFAM" id="SSF47203">
    <property type="entry name" value="Acyl-CoA dehydrogenase C-terminal domain-like"/>
    <property type="match status" value="1"/>
</dbReference>
<dbReference type="SUPFAM" id="SSF56645">
    <property type="entry name" value="Acyl-CoA dehydrogenase NM domain-like"/>
    <property type="match status" value="1"/>
</dbReference>